<accession>V9SGF7</accession>
<sequence>MSKVCKPARVFACNIPKVAKDNHKRIRELKENIACPDSEYCLLCMTYLFTDTPDSGCVICDGCMHCYCVTCSKTLGMYQEDECEIIEGTCVACHLGRRNDYACSGSGKVGKTDTELLWLDESISLILPVWTETGELNSEEGRCARCYLDLTTYYGKRNNVERDGHVFCSLCGSE</sequence>
<dbReference type="InterPro" id="IPR036280">
    <property type="entry name" value="Multihaem_cyt_sf"/>
</dbReference>
<proteinExistence type="predicted"/>
<dbReference type="Proteomes" id="UP000232615">
    <property type="component" value="Segment"/>
</dbReference>
<keyword evidence="2" id="KW-1185">Reference proteome</keyword>
<reference evidence="1 2" key="1">
    <citation type="journal article" date="2014" name="Arch. Virol.">
        <title>Complete genome sequence of Tunisvirus, a new member of the proposed family Marseilleviridae.</title>
        <authorList>
            <person name="Aherfi S."/>
            <person name="Boughalmi M."/>
            <person name="Pagnier I."/>
            <person name="Fournous G."/>
            <person name="La Scola B."/>
            <person name="Raoult D."/>
            <person name="Colson P."/>
        </authorList>
    </citation>
    <scope>NUCLEOTIDE SEQUENCE [LARGE SCALE GENOMIC DNA]</scope>
    <source>
        <strain evidence="1 2">U484</strain>
    </source>
</reference>
<evidence type="ECO:0000313" key="1">
    <source>
        <dbReference type="EMBL" id="AHC54974.1"/>
    </source>
</evidence>
<name>V9SGF7_9VIRU</name>
<dbReference type="SUPFAM" id="SSF48695">
    <property type="entry name" value="Multiheme cytochromes"/>
    <property type="match status" value="1"/>
</dbReference>
<gene>
    <name evidence="1" type="ORF">TNS_ORF256</name>
</gene>
<evidence type="ECO:0000313" key="2">
    <source>
        <dbReference type="Proteomes" id="UP000232615"/>
    </source>
</evidence>
<protein>
    <submittedName>
        <fullName evidence="1">Uncharacterized protein</fullName>
    </submittedName>
</protein>
<dbReference type="EMBL" id="KF483846">
    <property type="protein sequence ID" value="AHC54974.1"/>
    <property type="molecule type" value="Genomic_DNA"/>
</dbReference>
<organism evidence="1 2">
    <name type="scientific">Tunisvirus fontaine2</name>
    <dbReference type="NCBI Taxonomy" id="1421067"/>
    <lineage>
        <taxon>Viruses</taxon>
        <taxon>Varidnaviria</taxon>
        <taxon>Bamfordvirae</taxon>
        <taxon>Nucleocytoviricota</taxon>
        <taxon>Megaviricetes</taxon>
        <taxon>Pimascovirales</taxon>
        <taxon>Pimascovirales incertae sedis</taxon>
        <taxon>Marseilleviridae</taxon>
        <taxon>Losannavirus</taxon>
        <taxon>Losannavirus tunisense</taxon>
    </lineage>
</organism>